<dbReference type="PANTHER" id="PTHR13158:SF4">
    <property type="entry name" value="NAD(+) KINASE"/>
    <property type="match status" value="1"/>
</dbReference>
<reference evidence="8" key="1">
    <citation type="submission" date="2020-09" db="EMBL/GenBank/DDBJ databases">
        <authorList>
            <person name="Kikuchi T."/>
        </authorList>
    </citation>
    <scope>NUCLEOTIDE SEQUENCE</scope>
    <source>
        <strain evidence="8">SH1</strain>
    </source>
</reference>
<dbReference type="AlphaFoldDB" id="A0A811KYA4"/>
<evidence type="ECO:0000256" key="7">
    <source>
        <dbReference type="SAM" id="MobiDB-lite"/>
    </source>
</evidence>
<dbReference type="EMBL" id="CAJFCW020000004">
    <property type="protein sequence ID" value="CAG9114174.1"/>
    <property type="molecule type" value="Genomic_DNA"/>
</dbReference>
<dbReference type="PANTHER" id="PTHR13158">
    <property type="match status" value="1"/>
</dbReference>
<keyword evidence="5" id="KW-0521">NADP</keyword>
<keyword evidence="9" id="KW-1185">Reference proteome</keyword>
<comment type="similarity">
    <text evidence="1">Belongs to the NAD kinase family.</text>
</comment>
<evidence type="ECO:0000256" key="2">
    <source>
        <dbReference type="ARBA" id="ARBA00012120"/>
    </source>
</evidence>
<dbReference type="SUPFAM" id="SSF111331">
    <property type="entry name" value="NAD kinase/diacylglycerol kinase-like"/>
    <property type="match status" value="1"/>
</dbReference>
<dbReference type="InterPro" id="IPR017438">
    <property type="entry name" value="ATP-NAD_kinase_N"/>
</dbReference>
<dbReference type="GO" id="GO:0003951">
    <property type="term" value="F:NAD+ kinase activity"/>
    <property type="evidence" value="ECO:0007669"/>
    <property type="project" value="UniProtKB-EC"/>
</dbReference>
<dbReference type="EC" id="2.7.1.23" evidence="2"/>
<evidence type="ECO:0000256" key="1">
    <source>
        <dbReference type="ARBA" id="ARBA00010995"/>
    </source>
</evidence>
<evidence type="ECO:0000256" key="5">
    <source>
        <dbReference type="ARBA" id="ARBA00022857"/>
    </source>
</evidence>
<dbReference type="Proteomes" id="UP000783686">
    <property type="component" value="Unassembled WGS sequence"/>
</dbReference>
<dbReference type="Pfam" id="PF01513">
    <property type="entry name" value="NAD_kinase"/>
    <property type="match status" value="1"/>
</dbReference>
<evidence type="ECO:0000256" key="4">
    <source>
        <dbReference type="ARBA" id="ARBA00022777"/>
    </source>
</evidence>
<protein>
    <recommendedName>
        <fullName evidence="2">NAD(+) kinase</fullName>
        <ecNumber evidence="2">2.7.1.23</ecNumber>
    </recommendedName>
</protein>
<dbReference type="InterPro" id="IPR017437">
    <property type="entry name" value="ATP-NAD_kinase_PpnK-typ_C"/>
</dbReference>
<dbReference type="GO" id="GO:0005739">
    <property type="term" value="C:mitochondrion"/>
    <property type="evidence" value="ECO:0007669"/>
    <property type="project" value="TreeGrafter"/>
</dbReference>
<dbReference type="InterPro" id="IPR002504">
    <property type="entry name" value="NADK"/>
</dbReference>
<dbReference type="EMBL" id="CAJFDH010000004">
    <property type="protein sequence ID" value="CAD5220820.1"/>
    <property type="molecule type" value="Genomic_DNA"/>
</dbReference>
<dbReference type="InterPro" id="IPR016064">
    <property type="entry name" value="NAD/diacylglycerol_kinase_sf"/>
</dbReference>
<dbReference type="Proteomes" id="UP000614601">
    <property type="component" value="Unassembled WGS sequence"/>
</dbReference>
<comment type="caution">
    <text evidence="8">The sequence shown here is derived from an EMBL/GenBank/DDBJ whole genome shotgun (WGS) entry which is preliminary data.</text>
</comment>
<keyword evidence="6" id="KW-0520">NAD</keyword>
<dbReference type="GO" id="GO:0006741">
    <property type="term" value="P:NADP+ biosynthetic process"/>
    <property type="evidence" value="ECO:0007669"/>
    <property type="project" value="InterPro"/>
</dbReference>
<dbReference type="Gene3D" id="3.40.50.10330">
    <property type="entry name" value="Probable inorganic polyphosphate/atp-NAD kinase, domain 1"/>
    <property type="match status" value="1"/>
</dbReference>
<evidence type="ECO:0000313" key="8">
    <source>
        <dbReference type="EMBL" id="CAD5220820.1"/>
    </source>
</evidence>
<organism evidence="8 9">
    <name type="scientific">Bursaphelenchus okinawaensis</name>
    <dbReference type="NCBI Taxonomy" id="465554"/>
    <lineage>
        <taxon>Eukaryota</taxon>
        <taxon>Metazoa</taxon>
        <taxon>Ecdysozoa</taxon>
        <taxon>Nematoda</taxon>
        <taxon>Chromadorea</taxon>
        <taxon>Rhabditida</taxon>
        <taxon>Tylenchina</taxon>
        <taxon>Tylenchomorpha</taxon>
        <taxon>Aphelenchoidea</taxon>
        <taxon>Aphelenchoididae</taxon>
        <taxon>Bursaphelenchus</taxon>
    </lineage>
</organism>
<dbReference type="Gene3D" id="2.60.200.30">
    <property type="entry name" value="Probable inorganic polyphosphate/atp-NAD kinase, domain 2"/>
    <property type="match status" value="1"/>
</dbReference>
<name>A0A811KYA4_9BILA</name>
<gene>
    <name evidence="8" type="ORF">BOKJ2_LOCUS9135</name>
</gene>
<accession>A0A811KYA4</accession>
<evidence type="ECO:0000256" key="3">
    <source>
        <dbReference type="ARBA" id="ARBA00022679"/>
    </source>
</evidence>
<feature type="region of interest" description="Disordered" evidence="7">
    <location>
        <begin position="217"/>
        <end position="239"/>
    </location>
</feature>
<keyword evidence="3" id="KW-0808">Transferase</keyword>
<keyword evidence="4" id="KW-0418">Kinase</keyword>
<dbReference type="OrthoDB" id="185618at2759"/>
<sequence>MLSRFRLGFRLSAAYRRSFSNQFDDFPGNQAPQNPFMGYQLDQNSEKIQPQDFEWPILQGGYKPKNVLVLSKITRWEVIRKKRVGTDPSDAHLIAKHQQQEEFVERIVKQLRNHKINVTIVKPNEYTVEKLKAADLIISAGGDGTFLTAASRIRSKIPVIGINTDPVGSEGHLCLTGKEKRDVAEVIEQFLAGKFRFFYRHRIRVTLLKSSTLKKLKRDDSTDGQNSKANFHSDDEDASYNRDIPEPLLALNEVFVGESHAARVSYLEIQINDGPVYKQKNSGVIVCTGTGSTSWNYNINRSTERSVAEMISFMKEHGYQVKPPMDENSVKTLCQRYNERLIFAPDEERMEYSIRDPVFNRTFPQIPDRGIATKIKIKSKCSHAHLTLDSATSIPFNHGAEVLIEIHPEDALRTAMLGPHSTE</sequence>
<evidence type="ECO:0000256" key="6">
    <source>
        <dbReference type="ARBA" id="ARBA00023027"/>
    </source>
</evidence>
<proteinExistence type="inferred from homology"/>
<dbReference type="GO" id="GO:0019674">
    <property type="term" value="P:NAD+ metabolic process"/>
    <property type="evidence" value="ECO:0007669"/>
    <property type="project" value="InterPro"/>
</dbReference>
<evidence type="ECO:0000313" key="9">
    <source>
        <dbReference type="Proteomes" id="UP000614601"/>
    </source>
</evidence>